<proteinExistence type="predicted"/>
<reference evidence="1 2" key="1">
    <citation type="submission" date="2019-06" db="EMBL/GenBank/DDBJ databases">
        <title>WGS assembly of Gossypium darwinii.</title>
        <authorList>
            <person name="Chen Z.J."/>
            <person name="Sreedasyam A."/>
            <person name="Ando A."/>
            <person name="Song Q."/>
            <person name="De L."/>
            <person name="Hulse-Kemp A."/>
            <person name="Ding M."/>
            <person name="Ye W."/>
            <person name="Kirkbride R."/>
            <person name="Jenkins J."/>
            <person name="Plott C."/>
            <person name="Lovell J."/>
            <person name="Lin Y.-M."/>
            <person name="Vaughn R."/>
            <person name="Liu B."/>
            <person name="Li W."/>
            <person name="Simpson S."/>
            <person name="Scheffler B."/>
            <person name="Saski C."/>
            <person name="Grover C."/>
            <person name="Hu G."/>
            <person name="Conover J."/>
            <person name="Carlson J."/>
            <person name="Shu S."/>
            <person name="Boston L."/>
            <person name="Williams M."/>
            <person name="Peterson D."/>
            <person name="Mcgee K."/>
            <person name="Jones D."/>
            <person name="Wendel J."/>
            <person name="Stelly D."/>
            <person name="Grimwood J."/>
            <person name="Schmutz J."/>
        </authorList>
    </citation>
    <scope>NUCLEOTIDE SEQUENCE [LARGE SCALE GENOMIC DNA]</scope>
    <source>
        <strain evidence="1">1808015.09</strain>
    </source>
</reference>
<name>A0A5D2EJP0_GOSDA</name>
<dbReference type="Proteomes" id="UP000323506">
    <property type="component" value="Chromosome A11"/>
</dbReference>
<protein>
    <submittedName>
        <fullName evidence="1">Uncharacterized protein</fullName>
    </submittedName>
</protein>
<evidence type="ECO:0000313" key="1">
    <source>
        <dbReference type="EMBL" id="TYG93351.1"/>
    </source>
</evidence>
<sequence>MAKRVGTAVRLAKYSTIEILDKRKAVLHLISTIESSTIESSPSTISTLAARVGHCAGNNVIGFNPAMKR</sequence>
<keyword evidence="2" id="KW-1185">Reference proteome</keyword>
<gene>
    <name evidence="1" type="ORF">ES288_A11G102800v1</name>
</gene>
<dbReference type="AlphaFoldDB" id="A0A5D2EJP0"/>
<organism evidence="1 2">
    <name type="scientific">Gossypium darwinii</name>
    <name type="common">Darwin's cotton</name>
    <name type="synonym">Gossypium barbadense var. darwinii</name>
    <dbReference type="NCBI Taxonomy" id="34276"/>
    <lineage>
        <taxon>Eukaryota</taxon>
        <taxon>Viridiplantae</taxon>
        <taxon>Streptophyta</taxon>
        <taxon>Embryophyta</taxon>
        <taxon>Tracheophyta</taxon>
        <taxon>Spermatophyta</taxon>
        <taxon>Magnoliopsida</taxon>
        <taxon>eudicotyledons</taxon>
        <taxon>Gunneridae</taxon>
        <taxon>Pentapetalae</taxon>
        <taxon>rosids</taxon>
        <taxon>malvids</taxon>
        <taxon>Malvales</taxon>
        <taxon>Malvaceae</taxon>
        <taxon>Malvoideae</taxon>
        <taxon>Gossypium</taxon>
    </lineage>
</organism>
<accession>A0A5D2EJP0</accession>
<evidence type="ECO:0000313" key="2">
    <source>
        <dbReference type="Proteomes" id="UP000323506"/>
    </source>
</evidence>
<dbReference type="EMBL" id="CM017698">
    <property type="protein sequence ID" value="TYG93351.1"/>
    <property type="molecule type" value="Genomic_DNA"/>
</dbReference>